<keyword evidence="2" id="KW-1185">Reference proteome</keyword>
<proteinExistence type="predicted"/>
<sequence>MVQALKLPKKGGELYTYQPKEAVSLEVSEEKQFKKRIVFSAAHVVSDPFAGTDPINDSQIDWDATMQYRHYLWSQGLGVAEAMDTAQRGMGLNWSHAQQLISRSMKEAKAVNGKIACGAGTDHLTPRPDLSIEEVEAAYEEQCEFVENEGGQIILMASRALAACAKNPEDYERVYRNILGKVFQPVILHWLGDMFDPALKGYWGHENIDKAMEVCLRVIKENEAKIDGIKVSLLDDQREIQMRRLLPDSVKMYTGDDFNYPDLIRGDEQGYSHALLGIFDAIAPAAAAAMHALDKDDFERYHSILDKTVPLARHIFQKPTYAYKTGVVFMAYLNGHQPHFRMIGGAEGQRSIVHLSELFVMADEAGLLRNPELAVERMKIVLAQAGVKQF</sequence>
<dbReference type="InterPro" id="IPR009334">
    <property type="entry name" value="DUF993"/>
</dbReference>
<reference evidence="1 2" key="1">
    <citation type="submission" date="2021-03" db="EMBL/GenBank/DDBJ databases">
        <title>Genomic Encyclopedia of Type Strains, Phase IV (KMG-IV): sequencing the most valuable type-strain genomes for metagenomic binning, comparative biology and taxonomic classification.</title>
        <authorList>
            <person name="Goeker M."/>
        </authorList>
    </citation>
    <scope>NUCLEOTIDE SEQUENCE [LARGE SCALE GENOMIC DNA]</scope>
    <source>
        <strain evidence="1 2">DSM 25609</strain>
    </source>
</reference>
<dbReference type="RefSeq" id="WP_209462570.1">
    <property type="nucleotide sequence ID" value="NZ_CP110224.1"/>
</dbReference>
<protein>
    <recommendedName>
        <fullName evidence="3">Dihydrodipicolinate synthase family protein</fullName>
    </recommendedName>
</protein>
<evidence type="ECO:0000313" key="2">
    <source>
        <dbReference type="Proteomes" id="UP001519345"/>
    </source>
</evidence>
<dbReference type="Pfam" id="PF06187">
    <property type="entry name" value="DUF993"/>
    <property type="match status" value="1"/>
</dbReference>
<organism evidence="1 2">
    <name type="scientific">Virgibacillus natechei</name>
    <dbReference type="NCBI Taxonomy" id="1216297"/>
    <lineage>
        <taxon>Bacteria</taxon>
        <taxon>Bacillati</taxon>
        <taxon>Bacillota</taxon>
        <taxon>Bacilli</taxon>
        <taxon>Bacillales</taxon>
        <taxon>Bacillaceae</taxon>
        <taxon>Virgibacillus</taxon>
    </lineage>
</organism>
<comment type="caution">
    <text evidence="1">The sequence shown here is derived from an EMBL/GenBank/DDBJ whole genome shotgun (WGS) entry which is preliminary data.</text>
</comment>
<dbReference type="SUPFAM" id="SSF51569">
    <property type="entry name" value="Aldolase"/>
    <property type="match status" value="1"/>
</dbReference>
<gene>
    <name evidence="1" type="ORF">J2Z83_001351</name>
</gene>
<name>A0ABS4IE82_9BACI</name>
<dbReference type="InterPro" id="IPR013785">
    <property type="entry name" value="Aldolase_TIM"/>
</dbReference>
<evidence type="ECO:0000313" key="1">
    <source>
        <dbReference type="EMBL" id="MBP1969247.1"/>
    </source>
</evidence>
<dbReference type="Proteomes" id="UP001519345">
    <property type="component" value="Unassembled WGS sequence"/>
</dbReference>
<accession>A0ABS4IE82</accession>
<dbReference type="Gene3D" id="3.20.20.70">
    <property type="entry name" value="Aldolase class I"/>
    <property type="match status" value="1"/>
</dbReference>
<evidence type="ECO:0008006" key="3">
    <source>
        <dbReference type="Google" id="ProtNLM"/>
    </source>
</evidence>
<dbReference type="EMBL" id="JAGGKX010000005">
    <property type="protein sequence ID" value="MBP1969247.1"/>
    <property type="molecule type" value="Genomic_DNA"/>
</dbReference>